<evidence type="ECO:0000313" key="2">
    <source>
        <dbReference type="Proteomes" id="UP000242757"/>
    </source>
</evidence>
<organism evidence="1 2">
    <name type="scientific">Oceanimonas doudoroffii</name>
    <dbReference type="NCBI Taxonomy" id="84158"/>
    <lineage>
        <taxon>Bacteria</taxon>
        <taxon>Pseudomonadati</taxon>
        <taxon>Pseudomonadota</taxon>
        <taxon>Gammaproteobacteria</taxon>
        <taxon>Aeromonadales</taxon>
        <taxon>Aeromonadaceae</taxon>
        <taxon>Oceanimonas</taxon>
    </lineage>
</organism>
<dbReference type="InterPro" id="IPR021254">
    <property type="entry name" value="DUF2806"/>
</dbReference>
<reference evidence="1 2" key="1">
    <citation type="submission" date="2017-08" db="EMBL/GenBank/DDBJ databases">
        <title>A Genome Sequence of Oceanimonas doudoroffii ATCC 27123T.</title>
        <authorList>
            <person name="Brennan M.A."/>
            <person name="Maclea K.S."/>
            <person name="Mcclelland W.D."/>
            <person name="Trachtenberg A.M."/>
        </authorList>
    </citation>
    <scope>NUCLEOTIDE SEQUENCE [LARGE SCALE GENOMIC DNA]</scope>
    <source>
        <strain evidence="1 2">ATCC 27123</strain>
    </source>
</reference>
<dbReference type="RefSeq" id="WP_094202062.1">
    <property type="nucleotide sequence ID" value="NZ_NBIM01000010.1"/>
</dbReference>
<sequence length="272" mass="30438">MNAKPPSQDSKIKNSKHLLRELAEQRGLAGQLHGDPANSLGDRYQVRRQLDEAARQKNLETIIGQAHELCGTEVAGEPDPDWLSHFLDLAENIRHPAMQQFWARILAREIGRPGRCSVQSLTCLRRMTQKDALLLQRAGALGCHFGDDNLRLITGFRQKGLWQGLRQQKLNPGKYRLPYAGLMQLFELGLLHQTELESGELVASTPLTLVLAGRRLQLSPRRRGVRLLYHRFTATGNELAGLMTEVTPKEYVTDLMELLAPLGQLEQAGGEA</sequence>
<keyword evidence="2" id="KW-1185">Reference proteome</keyword>
<dbReference type="OrthoDB" id="886161at2"/>
<dbReference type="Proteomes" id="UP000242757">
    <property type="component" value="Unassembled WGS sequence"/>
</dbReference>
<gene>
    <name evidence="1" type="ORF">B6S08_17295</name>
</gene>
<name>A0A233RAT4_9GAMM</name>
<dbReference type="NCBIfam" id="TIGR03899">
    <property type="entry name" value="TIGR03899 family protein"/>
    <property type="match status" value="1"/>
</dbReference>
<proteinExistence type="predicted"/>
<accession>A0A233RAT4</accession>
<dbReference type="Pfam" id="PF10987">
    <property type="entry name" value="DUF2806"/>
    <property type="match status" value="1"/>
</dbReference>
<dbReference type="AlphaFoldDB" id="A0A233RAT4"/>
<evidence type="ECO:0000313" key="1">
    <source>
        <dbReference type="EMBL" id="OXY80501.1"/>
    </source>
</evidence>
<dbReference type="EMBL" id="NBIM01000010">
    <property type="protein sequence ID" value="OXY80501.1"/>
    <property type="molecule type" value="Genomic_DNA"/>
</dbReference>
<protein>
    <submittedName>
        <fullName evidence="1">TIGR03899 family protein</fullName>
    </submittedName>
</protein>
<comment type="caution">
    <text evidence="1">The sequence shown here is derived from an EMBL/GenBank/DDBJ whole genome shotgun (WGS) entry which is preliminary data.</text>
</comment>